<sequence length="307" mass="36151">MLSRVANNLLWMNRYMERGYGIIRLLKVNFYANQDSPELFCWSPIIKNYTDASNTFSTENTIECIDFMVFNLDNPNSIINLVTKSRENARSAQEHIPRELWLGLNSYFLYLTDQNLPNRLYTEDPLDLLDSLLNYHLLHYGNIDITQERGAAYYFMNVGKFLERVTLISDLTSMKLREIEKTSDELERSSHWKNLLLSIGASQLFLKKYKSSFQKDLVIKTVFQEELFPKSMYYCINKLSRHIQELIRMKELEGYEMEFLIGKLESTVKYTTIDSINEQGLDNFIESIKADIRNISVTINKVYFSKY</sequence>
<dbReference type="Proteomes" id="UP000656244">
    <property type="component" value="Unassembled WGS sequence"/>
</dbReference>
<gene>
    <name evidence="2" type="ORF">H7U19_06155</name>
</gene>
<reference evidence="2" key="1">
    <citation type="submission" date="2020-08" db="EMBL/GenBank/DDBJ databases">
        <title>Hyunsoonleella sp. strain SJ7 genome sequencing and assembly.</title>
        <authorList>
            <person name="Kim I."/>
        </authorList>
    </citation>
    <scope>NUCLEOTIDE SEQUENCE</scope>
    <source>
        <strain evidence="2">SJ7</strain>
    </source>
</reference>
<comment type="caution">
    <text evidence="2">The sequence shown here is derived from an EMBL/GenBank/DDBJ whole genome shotgun (WGS) entry which is preliminary data.</text>
</comment>
<name>A0A923HD93_9FLAO</name>
<dbReference type="InterPro" id="IPR051680">
    <property type="entry name" value="ATP-dep_Glu-Cys_Ligase-2"/>
</dbReference>
<organism evidence="2 3">
    <name type="scientific">Hyunsoonleella aquatilis</name>
    <dbReference type="NCBI Taxonomy" id="2762758"/>
    <lineage>
        <taxon>Bacteria</taxon>
        <taxon>Pseudomonadati</taxon>
        <taxon>Bacteroidota</taxon>
        <taxon>Flavobacteriia</taxon>
        <taxon>Flavobacteriales</taxon>
        <taxon>Flavobacteriaceae</taxon>
    </lineage>
</organism>
<proteinExistence type="predicted"/>
<dbReference type="EMBL" id="JACNMF010000002">
    <property type="protein sequence ID" value="MBC3757978.1"/>
    <property type="molecule type" value="Genomic_DNA"/>
</dbReference>
<evidence type="ECO:0000313" key="2">
    <source>
        <dbReference type="EMBL" id="MBC3757978.1"/>
    </source>
</evidence>
<dbReference type="AlphaFoldDB" id="A0A923HD93"/>
<dbReference type="RefSeq" id="WP_186560206.1">
    <property type="nucleotide sequence ID" value="NZ_JACNMF010000002.1"/>
</dbReference>
<dbReference type="Pfam" id="PF04168">
    <property type="entry name" value="Alpha-E"/>
    <property type="match status" value="1"/>
</dbReference>
<keyword evidence="3" id="KW-1185">Reference proteome</keyword>
<dbReference type="PANTHER" id="PTHR34595:SF7">
    <property type="entry name" value="SLL1039 PROTEIN"/>
    <property type="match status" value="1"/>
</dbReference>
<evidence type="ECO:0000259" key="1">
    <source>
        <dbReference type="Pfam" id="PF04168"/>
    </source>
</evidence>
<accession>A0A923HD93</accession>
<dbReference type="PANTHER" id="PTHR34595">
    <property type="entry name" value="BLR5612 PROTEIN"/>
    <property type="match status" value="1"/>
</dbReference>
<protein>
    <submittedName>
        <fullName evidence="2">Alpha-E domain-containing protein</fullName>
    </submittedName>
</protein>
<feature type="domain" description="DUF403" evidence="1">
    <location>
        <begin position="1"/>
        <end position="304"/>
    </location>
</feature>
<dbReference type="InterPro" id="IPR007296">
    <property type="entry name" value="DUF403"/>
</dbReference>
<evidence type="ECO:0000313" key="3">
    <source>
        <dbReference type="Proteomes" id="UP000656244"/>
    </source>
</evidence>